<proteinExistence type="inferred from homology"/>
<name>A0A9K3KXX2_9STRA</name>
<dbReference type="OrthoDB" id="48405at2759"/>
<feature type="region of interest" description="Disordered" evidence="3">
    <location>
        <begin position="81"/>
        <end position="104"/>
    </location>
</feature>
<dbReference type="GO" id="GO:0070628">
    <property type="term" value="F:proteasome binding"/>
    <property type="evidence" value="ECO:0007669"/>
    <property type="project" value="InterPro"/>
</dbReference>
<dbReference type="Proteomes" id="UP000693970">
    <property type="component" value="Unassembled WGS sequence"/>
</dbReference>
<feature type="compositionally biased region" description="Low complexity" evidence="3">
    <location>
        <begin position="1"/>
        <end position="12"/>
    </location>
</feature>
<comment type="similarity">
    <text evidence="1">Belongs to the proteasome inhibitor PI31 family.</text>
</comment>
<feature type="region of interest" description="Disordered" evidence="3">
    <location>
        <begin position="361"/>
        <end position="404"/>
    </location>
</feature>
<sequence>MHSYSSSNLPSSKKPKMSSERNQNSNIDPNDDFDIVKEYLLQCPELPRDNPAIKCAIDAVEREKQRRIRDAKLQSKFGGMAAPVTTDRTNSGGSAAGNSTSTLSDGDVVVVENIHNPGNAGSFRPRDFTTDDDQDSMEWQDVQQQHKEYNDPVVKAGSDSTENCDGSFLGKELSKASIDAIAQYRVHVSSPLAAIAVALHASLRSPILGFACTGIPEDPKKYNGFAPPVRELPQSQFLPLHWENDPNNISLRYRKNGTGALVLKLCIESDGATVNVTLGPANSKEPPARSMTFSLTDHVNLDSWNAALKAAGGANKKTIAPSLHYKGLAVMLSTFCGTFDLGSVLDSEDADMEVPYVDNTVVYGKNGGQKSNSTTSSTARPSPSDPPGVQPVLPTRSEAPECVGWKDGRVPATLDQAFPDTCRNPLPGGDFADDLLPAGLQDPRFIRGGRGQGMGGNLMGPNHPMFSGGGFGGLDSPPMGGPGSMQPRFDPVHPPGIDDGLSSGRGRRQKPSRTGEPNPDHLPPPNSLGGGGNMFL</sequence>
<dbReference type="PANTHER" id="PTHR13266:SF1">
    <property type="entry name" value="PROTEASOME INHIBITOR PI31 SUBUNIT"/>
    <property type="match status" value="1"/>
</dbReference>
<dbReference type="AlphaFoldDB" id="A0A9K3KXX2"/>
<organism evidence="5 6">
    <name type="scientific">Nitzschia inconspicua</name>
    <dbReference type="NCBI Taxonomy" id="303405"/>
    <lineage>
        <taxon>Eukaryota</taxon>
        <taxon>Sar</taxon>
        <taxon>Stramenopiles</taxon>
        <taxon>Ochrophyta</taxon>
        <taxon>Bacillariophyta</taxon>
        <taxon>Bacillariophyceae</taxon>
        <taxon>Bacillariophycidae</taxon>
        <taxon>Bacillariales</taxon>
        <taxon>Bacillariaceae</taxon>
        <taxon>Nitzschia</taxon>
    </lineage>
</organism>
<evidence type="ECO:0000256" key="1">
    <source>
        <dbReference type="ARBA" id="ARBA00006405"/>
    </source>
</evidence>
<evidence type="ECO:0000259" key="4">
    <source>
        <dbReference type="Pfam" id="PF11566"/>
    </source>
</evidence>
<feature type="domain" description="PI31 proteasome regulator N-terminal" evidence="4">
    <location>
        <begin position="187"/>
        <end position="267"/>
    </location>
</feature>
<reference evidence="5" key="2">
    <citation type="submission" date="2021-04" db="EMBL/GenBank/DDBJ databases">
        <authorList>
            <person name="Podell S."/>
        </authorList>
    </citation>
    <scope>NUCLEOTIDE SEQUENCE</scope>
    <source>
        <strain evidence="5">Hildebrandi</strain>
    </source>
</reference>
<accession>A0A9K3KXX2</accession>
<dbReference type="GO" id="GO:0043161">
    <property type="term" value="P:proteasome-mediated ubiquitin-dependent protein catabolic process"/>
    <property type="evidence" value="ECO:0007669"/>
    <property type="project" value="InterPro"/>
</dbReference>
<reference evidence="5" key="1">
    <citation type="journal article" date="2021" name="Sci. Rep.">
        <title>Diploid genomic architecture of Nitzschia inconspicua, an elite biomass production diatom.</title>
        <authorList>
            <person name="Oliver A."/>
            <person name="Podell S."/>
            <person name="Pinowska A."/>
            <person name="Traller J.C."/>
            <person name="Smith S.R."/>
            <person name="McClure R."/>
            <person name="Beliaev A."/>
            <person name="Bohutskyi P."/>
            <person name="Hill E.A."/>
            <person name="Rabines A."/>
            <person name="Zheng H."/>
            <person name="Allen L.Z."/>
            <person name="Kuo A."/>
            <person name="Grigoriev I.V."/>
            <person name="Allen A.E."/>
            <person name="Hazlebeck D."/>
            <person name="Allen E.E."/>
        </authorList>
    </citation>
    <scope>NUCLEOTIDE SEQUENCE</scope>
    <source>
        <strain evidence="5">Hildebrandi</strain>
    </source>
</reference>
<gene>
    <name evidence="5" type="ORF">IV203_008132</name>
</gene>
<dbReference type="InterPro" id="IPR021625">
    <property type="entry name" value="PI31_Prot_N"/>
</dbReference>
<dbReference type="PANTHER" id="PTHR13266">
    <property type="entry name" value="PROTEASOME INHIBITOR"/>
    <property type="match status" value="1"/>
</dbReference>
<evidence type="ECO:0000256" key="3">
    <source>
        <dbReference type="SAM" id="MobiDB-lite"/>
    </source>
</evidence>
<feature type="region of interest" description="Disordered" evidence="3">
    <location>
        <begin position="465"/>
        <end position="536"/>
    </location>
</feature>
<feature type="compositionally biased region" description="Low complexity" evidence="3">
    <location>
        <begin position="89"/>
        <end position="102"/>
    </location>
</feature>
<keyword evidence="2 5" id="KW-0647">Proteasome</keyword>
<dbReference type="EMBL" id="JAGRRH010000017">
    <property type="protein sequence ID" value="KAG7352084.1"/>
    <property type="molecule type" value="Genomic_DNA"/>
</dbReference>
<evidence type="ECO:0000313" key="5">
    <source>
        <dbReference type="EMBL" id="KAG7352084.1"/>
    </source>
</evidence>
<dbReference type="GO" id="GO:0000502">
    <property type="term" value="C:proteasome complex"/>
    <property type="evidence" value="ECO:0007669"/>
    <property type="project" value="UniProtKB-KW"/>
</dbReference>
<comment type="caution">
    <text evidence="5">The sequence shown here is derived from an EMBL/GenBank/DDBJ whole genome shotgun (WGS) entry which is preliminary data.</text>
</comment>
<evidence type="ECO:0000256" key="2">
    <source>
        <dbReference type="ARBA" id="ARBA00022942"/>
    </source>
</evidence>
<keyword evidence="6" id="KW-1185">Reference proteome</keyword>
<feature type="compositionally biased region" description="Low complexity" evidence="3">
    <location>
        <begin position="371"/>
        <end position="382"/>
    </location>
</feature>
<evidence type="ECO:0000313" key="6">
    <source>
        <dbReference type="Proteomes" id="UP000693970"/>
    </source>
</evidence>
<protein>
    <submittedName>
        <fullName evidence="5">PI31 proteasome regulator domain containing protein</fullName>
    </submittedName>
</protein>
<feature type="region of interest" description="Disordered" evidence="3">
    <location>
        <begin position="1"/>
        <end position="31"/>
    </location>
</feature>
<dbReference type="InterPro" id="IPR045128">
    <property type="entry name" value="PI31-like"/>
</dbReference>
<dbReference type="Pfam" id="PF11566">
    <property type="entry name" value="PI31_Prot_N"/>
    <property type="match status" value="1"/>
</dbReference>
<dbReference type="GO" id="GO:0004866">
    <property type="term" value="F:endopeptidase inhibitor activity"/>
    <property type="evidence" value="ECO:0007669"/>
    <property type="project" value="InterPro"/>
</dbReference>